<evidence type="ECO:0000313" key="3">
    <source>
        <dbReference type="Proteomes" id="UP000054166"/>
    </source>
</evidence>
<feature type="region of interest" description="Disordered" evidence="1">
    <location>
        <begin position="1"/>
        <end position="22"/>
    </location>
</feature>
<accession>A0A0C3BVY2</accession>
<name>A0A0C3BVY2_PILCF</name>
<dbReference type="AlphaFoldDB" id="A0A0C3BVY2"/>
<sequence length="107" mass="12169">MVSHVPGKFSRNNLLSPSRRNTEPIDRFSERISTASPFGPTLNHSNRVAFFIFLLYSSVHDTTLVPRTRLKSILVKTLGDLVLPALEKLETWRHTKLLLHPNTGHIN</sequence>
<feature type="compositionally biased region" description="Polar residues" evidence="1">
    <location>
        <begin position="10"/>
        <end position="19"/>
    </location>
</feature>
<evidence type="ECO:0000256" key="1">
    <source>
        <dbReference type="SAM" id="MobiDB-lite"/>
    </source>
</evidence>
<proteinExistence type="predicted"/>
<keyword evidence="3" id="KW-1185">Reference proteome</keyword>
<reference evidence="3" key="2">
    <citation type="submission" date="2015-01" db="EMBL/GenBank/DDBJ databases">
        <title>Evolutionary Origins and Diversification of the Mycorrhizal Mutualists.</title>
        <authorList>
            <consortium name="DOE Joint Genome Institute"/>
            <consortium name="Mycorrhizal Genomics Consortium"/>
            <person name="Kohler A."/>
            <person name="Kuo A."/>
            <person name="Nagy L.G."/>
            <person name="Floudas D."/>
            <person name="Copeland A."/>
            <person name="Barry K.W."/>
            <person name="Cichocki N."/>
            <person name="Veneault-Fourrey C."/>
            <person name="LaButti K."/>
            <person name="Lindquist E.A."/>
            <person name="Lipzen A."/>
            <person name="Lundell T."/>
            <person name="Morin E."/>
            <person name="Murat C."/>
            <person name="Riley R."/>
            <person name="Ohm R."/>
            <person name="Sun H."/>
            <person name="Tunlid A."/>
            <person name="Henrissat B."/>
            <person name="Grigoriev I.V."/>
            <person name="Hibbett D.S."/>
            <person name="Martin F."/>
        </authorList>
    </citation>
    <scope>NUCLEOTIDE SEQUENCE [LARGE SCALE GENOMIC DNA]</scope>
    <source>
        <strain evidence="3">F 1598</strain>
    </source>
</reference>
<dbReference type="InParanoid" id="A0A0C3BVY2"/>
<dbReference type="Proteomes" id="UP000054166">
    <property type="component" value="Unassembled WGS sequence"/>
</dbReference>
<organism evidence="2 3">
    <name type="scientific">Piloderma croceum (strain F 1598)</name>
    <dbReference type="NCBI Taxonomy" id="765440"/>
    <lineage>
        <taxon>Eukaryota</taxon>
        <taxon>Fungi</taxon>
        <taxon>Dikarya</taxon>
        <taxon>Basidiomycota</taxon>
        <taxon>Agaricomycotina</taxon>
        <taxon>Agaricomycetes</taxon>
        <taxon>Agaricomycetidae</taxon>
        <taxon>Atheliales</taxon>
        <taxon>Atheliaceae</taxon>
        <taxon>Piloderma</taxon>
    </lineage>
</organism>
<evidence type="ECO:0000313" key="2">
    <source>
        <dbReference type="EMBL" id="KIM90693.1"/>
    </source>
</evidence>
<dbReference type="HOGENOM" id="CLU_2210949_0_0_1"/>
<dbReference type="EMBL" id="KN832972">
    <property type="protein sequence ID" value="KIM90693.1"/>
    <property type="molecule type" value="Genomic_DNA"/>
</dbReference>
<gene>
    <name evidence="2" type="ORF">PILCRDRAFT_968</name>
</gene>
<protein>
    <submittedName>
        <fullName evidence="2">Uncharacterized protein</fullName>
    </submittedName>
</protein>
<reference evidence="2 3" key="1">
    <citation type="submission" date="2014-04" db="EMBL/GenBank/DDBJ databases">
        <authorList>
            <consortium name="DOE Joint Genome Institute"/>
            <person name="Kuo A."/>
            <person name="Tarkka M."/>
            <person name="Buscot F."/>
            <person name="Kohler A."/>
            <person name="Nagy L.G."/>
            <person name="Floudas D."/>
            <person name="Copeland A."/>
            <person name="Barry K.W."/>
            <person name="Cichocki N."/>
            <person name="Veneault-Fourrey C."/>
            <person name="LaButti K."/>
            <person name="Lindquist E.A."/>
            <person name="Lipzen A."/>
            <person name="Lundell T."/>
            <person name="Morin E."/>
            <person name="Murat C."/>
            <person name="Sun H."/>
            <person name="Tunlid A."/>
            <person name="Henrissat B."/>
            <person name="Grigoriev I.V."/>
            <person name="Hibbett D.S."/>
            <person name="Martin F."/>
            <person name="Nordberg H.P."/>
            <person name="Cantor M.N."/>
            <person name="Hua S.X."/>
        </authorList>
    </citation>
    <scope>NUCLEOTIDE SEQUENCE [LARGE SCALE GENOMIC DNA]</scope>
    <source>
        <strain evidence="2 3">F 1598</strain>
    </source>
</reference>